<comment type="caution">
    <text evidence="2">The sequence shown here is derived from an EMBL/GenBank/DDBJ whole genome shotgun (WGS) entry which is preliminary data.</text>
</comment>
<dbReference type="EMBL" id="MGFH01000084">
    <property type="protein sequence ID" value="OGM06020.1"/>
    <property type="molecule type" value="Genomic_DNA"/>
</dbReference>
<organism evidence="2 3">
    <name type="scientific">Candidatus Wallbacteria bacterium GWC2_49_35</name>
    <dbReference type="NCBI Taxonomy" id="1817813"/>
    <lineage>
        <taxon>Bacteria</taxon>
        <taxon>Candidatus Walliibacteriota</taxon>
    </lineage>
</organism>
<feature type="transmembrane region" description="Helical" evidence="1">
    <location>
        <begin position="43"/>
        <end position="61"/>
    </location>
</feature>
<evidence type="ECO:0000256" key="1">
    <source>
        <dbReference type="SAM" id="Phobius"/>
    </source>
</evidence>
<dbReference type="AlphaFoldDB" id="A0A1F7WTC9"/>
<sequence length="62" mass="7705">MFIGNHYIKKKAIVKYKFMYFKKMLKDFLISVKIKQVIKYIKLHYIIIFIYFRADALVMFIF</sequence>
<dbReference type="Proteomes" id="UP000178735">
    <property type="component" value="Unassembled WGS sequence"/>
</dbReference>
<name>A0A1F7WTC9_9BACT</name>
<keyword evidence="1" id="KW-0472">Membrane</keyword>
<gene>
    <name evidence="2" type="ORF">A2008_12540</name>
</gene>
<evidence type="ECO:0000313" key="3">
    <source>
        <dbReference type="Proteomes" id="UP000178735"/>
    </source>
</evidence>
<proteinExistence type="predicted"/>
<reference evidence="2 3" key="1">
    <citation type="journal article" date="2016" name="Nat. Commun.">
        <title>Thousands of microbial genomes shed light on interconnected biogeochemical processes in an aquifer system.</title>
        <authorList>
            <person name="Anantharaman K."/>
            <person name="Brown C.T."/>
            <person name="Hug L.A."/>
            <person name="Sharon I."/>
            <person name="Castelle C.J."/>
            <person name="Probst A.J."/>
            <person name="Thomas B.C."/>
            <person name="Singh A."/>
            <person name="Wilkins M.J."/>
            <person name="Karaoz U."/>
            <person name="Brodie E.L."/>
            <person name="Williams K.H."/>
            <person name="Hubbard S.S."/>
            <person name="Banfield J.F."/>
        </authorList>
    </citation>
    <scope>NUCLEOTIDE SEQUENCE [LARGE SCALE GENOMIC DNA]</scope>
</reference>
<evidence type="ECO:0000313" key="2">
    <source>
        <dbReference type="EMBL" id="OGM06020.1"/>
    </source>
</evidence>
<protein>
    <submittedName>
        <fullName evidence="2">Uncharacterized protein</fullName>
    </submittedName>
</protein>
<dbReference type="STRING" id="1817813.A2008_12540"/>
<keyword evidence="1" id="KW-1133">Transmembrane helix</keyword>
<accession>A0A1F7WTC9</accession>
<keyword evidence="1" id="KW-0812">Transmembrane</keyword>